<dbReference type="EMBL" id="JTDK01000011">
    <property type="protein sequence ID" value="KHK97097.1"/>
    <property type="molecule type" value="Genomic_DNA"/>
</dbReference>
<reference evidence="2 3" key="1">
    <citation type="submission" date="2014-11" db="EMBL/GenBank/DDBJ databases">
        <title>Genome sequence of Microbacterium mangrovi MUSC 115(T).</title>
        <authorList>
            <person name="Lee L.-H."/>
        </authorList>
    </citation>
    <scope>NUCLEOTIDE SEQUENCE [LARGE SCALE GENOMIC DNA]</scope>
    <source>
        <strain evidence="2 3">MUSC 115</strain>
    </source>
</reference>
<dbReference type="Proteomes" id="UP000031030">
    <property type="component" value="Unassembled WGS sequence"/>
</dbReference>
<gene>
    <name evidence="2" type="ORF">LK09_12495</name>
</gene>
<feature type="compositionally biased region" description="Low complexity" evidence="1">
    <location>
        <begin position="103"/>
        <end position="121"/>
    </location>
</feature>
<keyword evidence="3" id="KW-1185">Reference proteome</keyword>
<evidence type="ECO:0000313" key="2">
    <source>
        <dbReference type="EMBL" id="KHK97097.1"/>
    </source>
</evidence>
<feature type="compositionally biased region" description="Basic and acidic residues" evidence="1">
    <location>
        <begin position="77"/>
        <end position="89"/>
    </location>
</feature>
<evidence type="ECO:0000313" key="3">
    <source>
        <dbReference type="Proteomes" id="UP000031030"/>
    </source>
</evidence>
<feature type="region of interest" description="Disordered" evidence="1">
    <location>
        <begin position="77"/>
        <end position="126"/>
    </location>
</feature>
<proteinExistence type="predicted"/>
<comment type="caution">
    <text evidence="2">The sequence shown here is derived from an EMBL/GenBank/DDBJ whole genome shotgun (WGS) entry which is preliminary data.</text>
</comment>
<name>A0A0B2A663_9MICO</name>
<dbReference type="RefSeq" id="WP_039399879.1">
    <property type="nucleotide sequence ID" value="NZ_JTDK01000011.1"/>
</dbReference>
<accession>A0A0B2A663</accession>
<sequence>MLTITQSRQLSVLVALRDATGDKTRTPVPESAVAALLDHEIDFDGSVSDEVDDLQAQGFALIAGRSPGDREVEMTAHGKIKAEEFDRMRARGTTRPSPPARPEPASRSLAPADPATPAQDAPEPPPLHAALRRAAEPDAGTPENRSAPASAGWRAQAHAVLDAAAQAISQLPPDAESVVRCLVEDARTAVSAGSAPRTRRALTALGGYLADPASGALGNVLAAQMLALAPTLPA</sequence>
<organism evidence="2 3">
    <name type="scientific">Microbacterium mangrovi</name>
    <dbReference type="NCBI Taxonomy" id="1348253"/>
    <lineage>
        <taxon>Bacteria</taxon>
        <taxon>Bacillati</taxon>
        <taxon>Actinomycetota</taxon>
        <taxon>Actinomycetes</taxon>
        <taxon>Micrococcales</taxon>
        <taxon>Microbacteriaceae</taxon>
        <taxon>Microbacterium</taxon>
    </lineage>
</organism>
<protein>
    <submittedName>
        <fullName evidence="2">Uncharacterized protein</fullName>
    </submittedName>
</protein>
<evidence type="ECO:0000256" key="1">
    <source>
        <dbReference type="SAM" id="MobiDB-lite"/>
    </source>
</evidence>
<dbReference type="AlphaFoldDB" id="A0A0B2A663"/>